<dbReference type="PATRIC" id="fig|2064.6.peg.5038"/>
<evidence type="ECO:0000256" key="6">
    <source>
        <dbReference type="RuleBase" id="RU000489"/>
    </source>
</evidence>
<dbReference type="Pfam" id="PF00704">
    <property type="entry name" value="Glyco_hydro_18"/>
    <property type="match status" value="1"/>
</dbReference>
<name>A0A0D0PU88_KITGR</name>
<feature type="domain" description="GH18" evidence="9">
    <location>
        <begin position="36"/>
        <end position="438"/>
    </location>
</feature>
<keyword evidence="8" id="KW-0732">Signal</keyword>
<evidence type="ECO:0000256" key="8">
    <source>
        <dbReference type="SAM" id="SignalP"/>
    </source>
</evidence>
<dbReference type="PROSITE" id="PS01095">
    <property type="entry name" value="GH18_1"/>
    <property type="match status" value="1"/>
</dbReference>
<dbReference type="EC" id="3.2.1.14" evidence="2"/>
<comment type="caution">
    <text evidence="10">The sequence shown here is derived from an EMBL/GenBank/DDBJ whole genome shotgun (WGS) entry which is preliminary data.</text>
</comment>
<evidence type="ECO:0000256" key="1">
    <source>
        <dbReference type="ARBA" id="ARBA00000822"/>
    </source>
</evidence>
<dbReference type="EMBL" id="JXZB01000004">
    <property type="protein sequence ID" value="KIQ62133.1"/>
    <property type="molecule type" value="Genomic_DNA"/>
</dbReference>
<evidence type="ECO:0000256" key="5">
    <source>
        <dbReference type="ARBA" id="ARBA00023295"/>
    </source>
</evidence>
<dbReference type="PANTHER" id="PTHR11177">
    <property type="entry name" value="CHITINASE"/>
    <property type="match status" value="1"/>
</dbReference>
<keyword evidence="4" id="KW-0119">Carbohydrate metabolism</keyword>
<evidence type="ECO:0000256" key="4">
    <source>
        <dbReference type="ARBA" id="ARBA00023024"/>
    </source>
</evidence>
<dbReference type="RefSeq" id="WP_043914008.1">
    <property type="nucleotide sequence ID" value="NZ_JXZB01000004.1"/>
</dbReference>
<dbReference type="InterPro" id="IPR001223">
    <property type="entry name" value="Glyco_hydro18_cat"/>
</dbReference>
<comment type="similarity">
    <text evidence="7">Belongs to the glycosyl hydrolase 18 family.</text>
</comment>
<protein>
    <recommendedName>
        <fullName evidence="2">chitinase</fullName>
        <ecNumber evidence="2">3.2.1.14</ecNumber>
    </recommendedName>
</protein>
<comment type="catalytic activity">
    <reaction evidence="1">
        <text>Random endo-hydrolysis of N-acetyl-beta-D-glucosaminide (1-&gt;4)-beta-linkages in chitin and chitodextrins.</text>
        <dbReference type="EC" id="3.2.1.14"/>
    </reaction>
</comment>
<evidence type="ECO:0000256" key="3">
    <source>
        <dbReference type="ARBA" id="ARBA00022801"/>
    </source>
</evidence>
<reference evidence="10 11" key="1">
    <citation type="submission" date="2015-02" db="EMBL/GenBank/DDBJ databases">
        <title>Draft genome sequence of Kitasatospora griseola MF730-N6, a bafilomycin, terpentecin and satosporin producer.</title>
        <authorList>
            <person name="Arens J.C."/>
            <person name="Haltli B."/>
            <person name="Kerr R.G."/>
        </authorList>
    </citation>
    <scope>NUCLEOTIDE SEQUENCE [LARGE SCALE GENOMIC DNA]</scope>
    <source>
        <strain evidence="10 11">MF730-N6</strain>
    </source>
</reference>
<dbReference type="SUPFAM" id="SSF54556">
    <property type="entry name" value="Chitinase insertion domain"/>
    <property type="match status" value="1"/>
</dbReference>
<evidence type="ECO:0000313" key="10">
    <source>
        <dbReference type="EMBL" id="KIQ62133.1"/>
    </source>
</evidence>
<dbReference type="AlphaFoldDB" id="A0A0D0PU88"/>
<dbReference type="InterPro" id="IPR029070">
    <property type="entry name" value="Chitinase_insertion_sf"/>
</dbReference>
<dbReference type="InterPro" id="IPR001579">
    <property type="entry name" value="Glyco_hydro_18_chit_AS"/>
</dbReference>
<evidence type="ECO:0000256" key="2">
    <source>
        <dbReference type="ARBA" id="ARBA00012729"/>
    </source>
</evidence>
<dbReference type="GO" id="GO:0005975">
    <property type="term" value="P:carbohydrate metabolic process"/>
    <property type="evidence" value="ECO:0007669"/>
    <property type="project" value="InterPro"/>
</dbReference>
<dbReference type="Gene3D" id="3.20.20.80">
    <property type="entry name" value="Glycosidases"/>
    <property type="match status" value="1"/>
</dbReference>
<dbReference type="InterPro" id="IPR011583">
    <property type="entry name" value="Chitinase_II/V-like_cat"/>
</dbReference>
<dbReference type="GO" id="GO:0008061">
    <property type="term" value="F:chitin binding"/>
    <property type="evidence" value="ECO:0007669"/>
    <property type="project" value="InterPro"/>
</dbReference>
<keyword evidence="5 6" id="KW-0326">Glycosidase</keyword>
<feature type="chain" id="PRO_5002235645" description="chitinase" evidence="8">
    <location>
        <begin position="28"/>
        <end position="438"/>
    </location>
</feature>
<proteinExistence type="inferred from homology"/>
<dbReference type="InterPro" id="IPR050314">
    <property type="entry name" value="Glycosyl_Hydrlase_18"/>
</dbReference>
<dbReference type="PANTHER" id="PTHR11177:SF317">
    <property type="entry name" value="CHITINASE 12-RELATED"/>
    <property type="match status" value="1"/>
</dbReference>
<gene>
    <name evidence="10" type="ORF">TR51_23500</name>
</gene>
<dbReference type="PROSITE" id="PS51910">
    <property type="entry name" value="GH18_2"/>
    <property type="match status" value="1"/>
</dbReference>
<dbReference type="SMART" id="SM00636">
    <property type="entry name" value="Glyco_18"/>
    <property type="match status" value="1"/>
</dbReference>
<evidence type="ECO:0000313" key="11">
    <source>
        <dbReference type="Proteomes" id="UP000032066"/>
    </source>
</evidence>
<dbReference type="GO" id="GO:0008843">
    <property type="term" value="F:endochitinase activity"/>
    <property type="evidence" value="ECO:0007669"/>
    <property type="project" value="UniProtKB-EC"/>
</dbReference>
<dbReference type="SUPFAM" id="SSF51445">
    <property type="entry name" value="(Trans)glycosidases"/>
    <property type="match status" value="1"/>
</dbReference>
<accession>A0A0D0PU88</accession>
<dbReference type="GO" id="GO:0006032">
    <property type="term" value="P:chitin catabolic process"/>
    <property type="evidence" value="ECO:0007669"/>
    <property type="project" value="UniProtKB-KW"/>
</dbReference>
<dbReference type="InterPro" id="IPR017853">
    <property type="entry name" value="GH"/>
</dbReference>
<dbReference type="OrthoDB" id="3882626at2"/>
<keyword evidence="4" id="KW-0624">Polysaccharide degradation</keyword>
<sequence>MTTRRTSALLAAATIGALLVSPATAQAQEKGHRLNGQRVGYFTQWGIYSGFSAKKVQDSGQAGRLTVINYAFGNVSADGSCFEANAAGVGDAWADYQRPVGAEESVDGVADAPGQALKGNFNQLRKLKAKNPQLHAVISLGGWSWSKHFSDAALTDASRKKFVSSCIDLYLKGNLPQLGSAEGGAGAGAGVFDGIDIDWEYPGSPGDEGNVVRPEDGRNFTLLMQEFRTQLDALSGRKGPHYLLTAAVPAGQSAIDKFEIDKVARSVDWLNLMAYELHGPWETKGPTNHESNLYSDPNDPTGLQLSVDRLVGTYTDRGLPSKKAVVGVPLYGFGWTGVPGGPRGNGLYQSATGLARGGTLSYKQIKELPGTVHNDRAHGASWKFDGTDFWTYDTPELATRKARYVRENDLGGVMVWSLDGDDAQGSMIAALDKGLGDD</sequence>
<feature type="signal peptide" evidence="8">
    <location>
        <begin position="1"/>
        <end position="27"/>
    </location>
</feature>
<keyword evidence="11" id="KW-1185">Reference proteome</keyword>
<keyword evidence="4" id="KW-0146">Chitin degradation</keyword>
<dbReference type="Gene3D" id="3.10.50.10">
    <property type="match status" value="1"/>
</dbReference>
<dbReference type="CDD" id="cd06548">
    <property type="entry name" value="GH18_chitinase"/>
    <property type="match status" value="1"/>
</dbReference>
<organism evidence="10 11">
    <name type="scientific">Kitasatospora griseola</name>
    <name type="common">Streptomyces griseolosporeus</name>
    <dbReference type="NCBI Taxonomy" id="2064"/>
    <lineage>
        <taxon>Bacteria</taxon>
        <taxon>Bacillati</taxon>
        <taxon>Actinomycetota</taxon>
        <taxon>Actinomycetes</taxon>
        <taxon>Kitasatosporales</taxon>
        <taxon>Streptomycetaceae</taxon>
        <taxon>Kitasatospora</taxon>
    </lineage>
</organism>
<evidence type="ECO:0000259" key="9">
    <source>
        <dbReference type="PROSITE" id="PS51910"/>
    </source>
</evidence>
<dbReference type="Proteomes" id="UP000032066">
    <property type="component" value="Unassembled WGS sequence"/>
</dbReference>
<keyword evidence="3 6" id="KW-0378">Hydrolase</keyword>
<dbReference type="STRING" id="2064.TR51_23500"/>
<evidence type="ECO:0000256" key="7">
    <source>
        <dbReference type="RuleBase" id="RU004453"/>
    </source>
</evidence>